<evidence type="ECO:0000256" key="1">
    <source>
        <dbReference type="SAM" id="MobiDB-lite"/>
    </source>
</evidence>
<comment type="caution">
    <text evidence="2">The sequence shown here is derived from an EMBL/GenBank/DDBJ whole genome shotgun (WGS) entry which is preliminary data.</text>
</comment>
<feature type="compositionally biased region" description="Polar residues" evidence="1">
    <location>
        <begin position="404"/>
        <end position="419"/>
    </location>
</feature>
<evidence type="ECO:0000313" key="2">
    <source>
        <dbReference type="EMBL" id="GJS54404.1"/>
    </source>
</evidence>
<organism evidence="2 3">
    <name type="scientific">Tanacetum coccineum</name>
    <dbReference type="NCBI Taxonomy" id="301880"/>
    <lineage>
        <taxon>Eukaryota</taxon>
        <taxon>Viridiplantae</taxon>
        <taxon>Streptophyta</taxon>
        <taxon>Embryophyta</taxon>
        <taxon>Tracheophyta</taxon>
        <taxon>Spermatophyta</taxon>
        <taxon>Magnoliopsida</taxon>
        <taxon>eudicotyledons</taxon>
        <taxon>Gunneridae</taxon>
        <taxon>Pentapetalae</taxon>
        <taxon>asterids</taxon>
        <taxon>campanulids</taxon>
        <taxon>Asterales</taxon>
        <taxon>Asteraceae</taxon>
        <taxon>Asteroideae</taxon>
        <taxon>Anthemideae</taxon>
        <taxon>Anthemidinae</taxon>
        <taxon>Tanacetum</taxon>
    </lineage>
</organism>
<name>A0ABQ4WND8_9ASTR</name>
<sequence length="759" mass="84169">MSRGHFVARLADHFGFLTKDRLQGLIVVVRDLTEINMDELVRLRICERLMEVPTWVAPGPERWQNVAARAVQVHQEIHEEGVQTDLTLVQAPPSAAPAARTMPQRMVRLKEEVHRLRESLGEQRVVLDAMTRYFSRYRCARTKLITPYLTYPSTYQLLRSSGGDSRHDLSFDKSASPERLFSLACVSLAEASKPDLSFRWSRGDYTSSCSPSLIELTVTLFRVFQMLCKQGDWFSVAKRRAPSPGHPNAAIDDLWPTVGSFSMANVRRLSTHVIKLRDIPEGVLVLSGLNQVWKSRVFMGIYDFLCLPEWTRARVQEEPHLDVRLTLQRLPFYCTHPATTYVVLPDPTLEDLAVRTPSSKILAKAKASQKRKASTSGDSEGDDYAYVEIPLVTPLRSTAVIPSLGNQGRSSTVPATEGSNTRDTHGKCIMADDAATPSVGVSRLRPSSRLAYSFRDVSGNAIHVDFFPFPASPYYATYPQDGIVGNYEFTREDGSVSYSREIVRVEALFEYQLTAKMSVLHCMMMSHGGELLSRYCGLLQSYHEYVWSADSRLKGYEERVAGVAGLELQMSILKKKKKIKSLTKSLDNLHVEVVRLSTALNQAIVLEVEKDEEDLVQKFLTSDEFSRVLGELLSLVSSAGFEHGLSMHHTKDEFTAVLKKMDNFKPGLEPENLARPANVPTSRDAHVSPPITKESTVTPASKSLEVALEVVVELVVVGSGCAPSGLNDVVVTLSAGEKGNGLFPFSAADEDAATNPSGL</sequence>
<accession>A0ABQ4WND8</accession>
<proteinExistence type="predicted"/>
<protein>
    <submittedName>
        <fullName evidence="2">Uncharacterized protein</fullName>
    </submittedName>
</protein>
<gene>
    <name evidence="2" type="ORF">Tco_0627766</name>
</gene>
<feature type="region of interest" description="Disordered" evidence="1">
    <location>
        <begin position="403"/>
        <end position="423"/>
    </location>
</feature>
<reference evidence="2" key="1">
    <citation type="journal article" date="2022" name="Int. J. Mol. Sci.">
        <title>Draft Genome of Tanacetum Coccineum: Genomic Comparison of Closely Related Tanacetum-Family Plants.</title>
        <authorList>
            <person name="Yamashiro T."/>
            <person name="Shiraishi A."/>
            <person name="Nakayama K."/>
            <person name="Satake H."/>
        </authorList>
    </citation>
    <scope>NUCLEOTIDE SEQUENCE</scope>
</reference>
<feature type="region of interest" description="Disordered" evidence="1">
    <location>
        <begin position="673"/>
        <end position="696"/>
    </location>
</feature>
<evidence type="ECO:0000313" key="3">
    <source>
        <dbReference type="Proteomes" id="UP001151760"/>
    </source>
</evidence>
<keyword evidence="3" id="KW-1185">Reference proteome</keyword>
<dbReference type="EMBL" id="BQNB010008795">
    <property type="protein sequence ID" value="GJS54404.1"/>
    <property type="molecule type" value="Genomic_DNA"/>
</dbReference>
<dbReference type="Proteomes" id="UP001151760">
    <property type="component" value="Unassembled WGS sequence"/>
</dbReference>
<reference evidence="2" key="2">
    <citation type="submission" date="2022-01" db="EMBL/GenBank/DDBJ databases">
        <authorList>
            <person name="Yamashiro T."/>
            <person name="Shiraishi A."/>
            <person name="Satake H."/>
            <person name="Nakayama K."/>
        </authorList>
    </citation>
    <scope>NUCLEOTIDE SEQUENCE</scope>
</reference>